<proteinExistence type="predicted"/>
<name>A0ABU0I1I1_9HYPH</name>
<dbReference type="SUPFAM" id="SSF48498">
    <property type="entry name" value="Tetracyclin repressor-like, C-terminal domain"/>
    <property type="match status" value="1"/>
</dbReference>
<gene>
    <name evidence="4" type="ORF">QO012_002967</name>
</gene>
<evidence type="ECO:0000256" key="2">
    <source>
        <dbReference type="PROSITE-ProRule" id="PRU00335"/>
    </source>
</evidence>
<dbReference type="InterPro" id="IPR001647">
    <property type="entry name" value="HTH_TetR"/>
</dbReference>
<comment type="caution">
    <text evidence="4">The sequence shown here is derived from an EMBL/GenBank/DDBJ whole genome shotgun (WGS) entry which is preliminary data.</text>
</comment>
<dbReference type="Pfam" id="PF14246">
    <property type="entry name" value="TetR_C_7"/>
    <property type="match status" value="1"/>
</dbReference>
<reference evidence="4 5" key="1">
    <citation type="submission" date="2023-07" db="EMBL/GenBank/DDBJ databases">
        <title>Genomic Encyclopedia of Type Strains, Phase IV (KMG-IV): sequencing the most valuable type-strain genomes for metagenomic binning, comparative biology and taxonomic classification.</title>
        <authorList>
            <person name="Goeker M."/>
        </authorList>
    </citation>
    <scope>NUCLEOTIDE SEQUENCE [LARGE SCALE GENOMIC DNA]</scope>
    <source>
        <strain evidence="4 5">DSM 19013</strain>
    </source>
</reference>
<dbReference type="InterPro" id="IPR039536">
    <property type="entry name" value="TetR_C_Proteobacteria"/>
</dbReference>
<keyword evidence="5" id="KW-1185">Reference proteome</keyword>
<evidence type="ECO:0000313" key="4">
    <source>
        <dbReference type="EMBL" id="MDQ0448458.1"/>
    </source>
</evidence>
<dbReference type="SUPFAM" id="SSF46689">
    <property type="entry name" value="Homeodomain-like"/>
    <property type="match status" value="1"/>
</dbReference>
<evidence type="ECO:0000259" key="3">
    <source>
        <dbReference type="PROSITE" id="PS50977"/>
    </source>
</evidence>
<protein>
    <submittedName>
        <fullName evidence="4">AcrR family transcriptional regulator</fullName>
    </submittedName>
</protein>
<sequence length="201" mass="21171">MAERAFLGQGFTETTMQSIAAAAGASKETLYRHFKSKDDLLIEIVLARTAELRRALDGDVDSGAGMAAVLTHLGRNLLTAVTTPDTVALLRIVIAETVRNPDLGLSLYTAGPERTNRLLTGYLAAAKSRGEFHGDDAALAASLFLGSVLGNEPLVGLLRRPKHPMTAKAIEARVGEAVTLFMTRYAATPPGAAEAAPSRTG</sequence>
<dbReference type="RefSeq" id="WP_238202460.1">
    <property type="nucleotide sequence ID" value="NZ_BPQE01000011.1"/>
</dbReference>
<accession>A0ABU0I1I1</accession>
<dbReference type="Gene3D" id="1.10.357.10">
    <property type="entry name" value="Tetracycline Repressor, domain 2"/>
    <property type="match status" value="1"/>
</dbReference>
<evidence type="ECO:0000313" key="5">
    <source>
        <dbReference type="Proteomes" id="UP001231124"/>
    </source>
</evidence>
<feature type="DNA-binding region" description="H-T-H motif" evidence="2">
    <location>
        <begin position="15"/>
        <end position="34"/>
    </location>
</feature>
<dbReference type="Gene3D" id="1.10.10.60">
    <property type="entry name" value="Homeodomain-like"/>
    <property type="match status" value="1"/>
</dbReference>
<dbReference type="InterPro" id="IPR036271">
    <property type="entry name" value="Tet_transcr_reg_TetR-rel_C_sf"/>
</dbReference>
<dbReference type="Pfam" id="PF00440">
    <property type="entry name" value="TetR_N"/>
    <property type="match status" value="1"/>
</dbReference>
<dbReference type="PROSITE" id="PS50977">
    <property type="entry name" value="HTH_TETR_2"/>
    <property type="match status" value="1"/>
</dbReference>
<dbReference type="EMBL" id="JAUSVP010000008">
    <property type="protein sequence ID" value="MDQ0448458.1"/>
    <property type="molecule type" value="Genomic_DNA"/>
</dbReference>
<dbReference type="PANTHER" id="PTHR30055">
    <property type="entry name" value="HTH-TYPE TRANSCRIPTIONAL REGULATOR RUTR"/>
    <property type="match status" value="1"/>
</dbReference>
<dbReference type="PANTHER" id="PTHR30055:SF146">
    <property type="entry name" value="HTH-TYPE TRANSCRIPTIONAL DUAL REGULATOR CECR"/>
    <property type="match status" value="1"/>
</dbReference>
<dbReference type="Proteomes" id="UP001231124">
    <property type="component" value="Unassembled WGS sequence"/>
</dbReference>
<keyword evidence="1 2" id="KW-0238">DNA-binding</keyword>
<evidence type="ECO:0000256" key="1">
    <source>
        <dbReference type="ARBA" id="ARBA00023125"/>
    </source>
</evidence>
<dbReference type="InterPro" id="IPR009057">
    <property type="entry name" value="Homeodomain-like_sf"/>
</dbReference>
<dbReference type="InterPro" id="IPR050109">
    <property type="entry name" value="HTH-type_TetR-like_transc_reg"/>
</dbReference>
<feature type="domain" description="HTH tetR-type" evidence="3">
    <location>
        <begin position="1"/>
        <end position="52"/>
    </location>
</feature>
<organism evidence="4 5">
    <name type="scientific">Methylobacterium aerolatum</name>
    <dbReference type="NCBI Taxonomy" id="418708"/>
    <lineage>
        <taxon>Bacteria</taxon>
        <taxon>Pseudomonadati</taxon>
        <taxon>Pseudomonadota</taxon>
        <taxon>Alphaproteobacteria</taxon>
        <taxon>Hyphomicrobiales</taxon>
        <taxon>Methylobacteriaceae</taxon>
        <taxon>Methylobacterium</taxon>
    </lineage>
</organism>